<organism evidence="1 2">
    <name type="scientific">Capnocytophaga canimorsus</name>
    <dbReference type="NCBI Taxonomy" id="28188"/>
    <lineage>
        <taxon>Bacteria</taxon>
        <taxon>Pseudomonadati</taxon>
        <taxon>Bacteroidota</taxon>
        <taxon>Flavobacteriia</taxon>
        <taxon>Flavobacteriales</taxon>
        <taxon>Flavobacteriaceae</taxon>
        <taxon>Capnocytophaga</taxon>
    </lineage>
</organism>
<accession>A0A0B7IGG9</accession>
<dbReference type="Proteomes" id="UP000039370">
    <property type="component" value="Unassembled WGS sequence"/>
</dbReference>
<reference evidence="2" key="1">
    <citation type="submission" date="2015-01" db="EMBL/GenBank/DDBJ databases">
        <authorList>
            <person name="MANFREDI Pablo"/>
        </authorList>
    </citation>
    <scope>NUCLEOTIDE SEQUENCE [LARGE SCALE GENOMIC DNA]</scope>
    <source>
        <strain evidence="2">Cc11</strain>
    </source>
</reference>
<protein>
    <submittedName>
        <fullName evidence="1">Uncharacterized protein</fullName>
    </submittedName>
</protein>
<name>A0A0B7IGG9_9FLAO</name>
<proteinExistence type="predicted"/>
<evidence type="ECO:0000313" key="2">
    <source>
        <dbReference type="Proteomes" id="UP000039370"/>
    </source>
</evidence>
<gene>
    <name evidence="1" type="ORF">CCAN11_1990004</name>
</gene>
<dbReference type="EMBL" id="CDOK01000111">
    <property type="protein sequence ID" value="CEN49679.1"/>
    <property type="molecule type" value="Genomic_DNA"/>
</dbReference>
<evidence type="ECO:0000313" key="1">
    <source>
        <dbReference type="EMBL" id="CEN49679.1"/>
    </source>
</evidence>
<sequence>MCLIMVRVFCCLKNFLWMKRKIIFRKRKVTILSRFLSELIGVKVAQEDRGCFVLMTNDLQKNTTGKGLFRGEKGC</sequence>
<dbReference type="AlphaFoldDB" id="A0A0B7IGG9"/>